<dbReference type="Pfam" id="PF05709">
    <property type="entry name" value="Sipho_tail"/>
    <property type="match status" value="1"/>
</dbReference>
<dbReference type="InterPro" id="IPR008841">
    <property type="entry name" value="Siphovirus-type_tail_N"/>
</dbReference>
<keyword evidence="3" id="KW-1185">Reference proteome</keyword>
<dbReference type="EMBL" id="CP035485">
    <property type="protein sequence ID" value="QDI90208.1"/>
    <property type="molecule type" value="Genomic_DNA"/>
</dbReference>
<name>A0A514LEC2_9BACI</name>
<reference evidence="3" key="1">
    <citation type="submission" date="2019-01" db="EMBL/GenBank/DDBJ databases">
        <title>Genomic analysis of Salicibibacter sp. NKC3-5.</title>
        <authorList>
            <person name="Oh Y.J."/>
        </authorList>
    </citation>
    <scope>NUCLEOTIDE SEQUENCE [LARGE SCALE GENOMIC DNA]</scope>
    <source>
        <strain evidence="3">NKC3-5</strain>
    </source>
</reference>
<evidence type="ECO:0000313" key="2">
    <source>
        <dbReference type="EMBL" id="QDI90208.1"/>
    </source>
</evidence>
<gene>
    <name evidence="2" type="ORF">EPH95_02665</name>
</gene>
<proteinExistence type="predicted"/>
<dbReference type="AlphaFoldDB" id="A0A514LEC2"/>
<protein>
    <submittedName>
        <fullName evidence="2">Phage tail family protein</fullName>
    </submittedName>
</protein>
<evidence type="ECO:0000259" key="1">
    <source>
        <dbReference type="Pfam" id="PF05709"/>
    </source>
</evidence>
<organism evidence="2 3">
    <name type="scientific">Salicibibacter halophilus</name>
    <dbReference type="NCBI Taxonomy" id="2502791"/>
    <lineage>
        <taxon>Bacteria</taxon>
        <taxon>Bacillati</taxon>
        <taxon>Bacillota</taxon>
        <taxon>Bacilli</taxon>
        <taxon>Bacillales</taxon>
        <taxon>Bacillaceae</taxon>
        <taxon>Salicibibacter</taxon>
    </lineage>
</organism>
<dbReference type="KEGG" id="sale:EPH95_02665"/>
<evidence type="ECO:0000313" key="3">
    <source>
        <dbReference type="Proteomes" id="UP000319756"/>
    </source>
</evidence>
<accession>A0A514LEC2</accession>
<dbReference type="Proteomes" id="UP000319756">
    <property type="component" value="Chromosome"/>
</dbReference>
<sequence>MLDVEIEKQNGDKVLLSEIGGNVQDFIVSSISLDTIYESHEGRHGRQDMGAYYEDRTITVPVYFHAYELLHVPLLRDKLFAILNSNEPFYIRELRRPKMRQYAFIEPTEQARMKEGTEDVFVGGKRYLVRPSSDFSFEQEGLYGFTEIEFETVGLPFAESIGTSLDLEESGALQPEIWSHGMGLSFEKESQKYTHKVEEEQEFRIYNASNVAFPVPFQIDFTITISEVGGGDDGIRVTNVTNGSQLTFNGDMGNDDTLVYDKAKVTRNSLNALNEADKEFLTLSTGWNTLRMERASSAKIAVDTRFYYI</sequence>
<feature type="domain" description="Siphovirus-type tail component RIFT-related" evidence="1">
    <location>
        <begin position="17"/>
        <end position="151"/>
    </location>
</feature>